<dbReference type="RefSeq" id="WP_011019417.1">
    <property type="nucleotide sequence ID" value="NZ_DUJS01000001.1"/>
</dbReference>
<dbReference type="PIRSF" id="PIRSF036521">
    <property type="entry name" value="UCP036521_pph"/>
    <property type="match status" value="1"/>
</dbReference>
<dbReference type="OMA" id="YPGVCPY"/>
<dbReference type="CDD" id="cd11535">
    <property type="entry name" value="NTP-PPase_SsMazG"/>
    <property type="match status" value="1"/>
</dbReference>
<dbReference type="InterPro" id="IPR011411">
    <property type="entry name" value="MazG-related_YvdC"/>
</dbReference>
<protein>
    <submittedName>
        <fullName evidence="2">Nucleotide pyrophosphohydrolase</fullName>
    </submittedName>
</protein>
<dbReference type="InterPro" id="IPR004518">
    <property type="entry name" value="MazG-like_dom"/>
</dbReference>
<evidence type="ECO:0000313" key="3">
    <source>
        <dbReference type="Proteomes" id="UP000619545"/>
    </source>
</evidence>
<dbReference type="PANTHER" id="PTHR42702:SF1">
    <property type="entry name" value="REGULATORY PROTEIN FOR BETA-LACTAMASE"/>
    <property type="match status" value="1"/>
</dbReference>
<dbReference type="GeneID" id="1477150"/>
<dbReference type="PANTHER" id="PTHR42702">
    <property type="entry name" value="NUCLEOTIDE PYROPHOSPHOHYDROLASE"/>
    <property type="match status" value="1"/>
</dbReference>
<feature type="domain" description="NTP pyrophosphohydrolase MazG-like" evidence="1">
    <location>
        <begin position="22"/>
        <end position="86"/>
    </location>
</feature>
<dbReference type="EMBL" id="DUJS01000001">
    <property type="protein sequence ID" value="HII69681.1"/>
    <property type="molecule type" value="Genomic_DNA"/>
</dbReference>
<evidence type="ECO:0000259" key="1">
    <source>
        <dbReference type="Pfam" id="PF03819"/>
    </source>
</evidence>
<dbReference type="Pfam" id="PF03819">
    <property type="entry name" value="MazG"/>
    <property type="match status" value="1"/>
</dbReference>
<comment type="caution">
    <text evidence="2">The sequence shown here is derived from an EMBL/GenBank/DDBJ whole genome shotgun (WGS) entry which is preliminary data.</text>
</comment>
<proteinExistence type="predicted"/>
<organism evidence="2 3">
    <name type="scientific">Methanopyrus kandleri</name>
    <dbReference type="NCBI Taxonomy" id="2320"/>
    <lineage>
        <taxon>Archaea</taxon>
        <taxon>Methanobacteriati</taxon>
        <taxon>Methanobacteriota</taxon>
        <taxon>Methanomada group</taxon>
        <taxon>Methanopyri</taxon>
        <taxon>Methanopyrales</taxon>
        <taxon>Methanopyraceae</taxon>
        <taxon>Methanopyrus</taxon>
    </lineage>
</organism>
<dbReference type="Proteomes" id="UP000619545">
    <property type="component" value="Unassembled WGS sequence"/>
</dbReference>
<keyword evidence="2" id="KW-0378">Hydrolase</keyword>
<reference evidence="2" key="1">
    <citation type="journal article" date="2020" name="bioRxiv">
        <title>A rank-normalized archaeal taxonomy based on genome phylogeny resolves widespread incomplete and uneven classifications.</title>
        <authorList>
            <person name="Rinke C."/>
            <person name="Chuvochina M."/>
            <person name="Mussig A.J."/>
            <person name="Chaumeil P.-A."/>
            <person name="Waite D.W."/>
            <person name="Whitman W.B."/>
            <person name="Parks D.H."/>
            <person name="Hugenholtz P."/>
        </authorList>
    </citation>
    <scope>NUCLEOTIDE SEQUENCE</scope>
    <source>
        <strain evidence="2">UBA8853</strain>
    </source>
</reference>
<sequence length="95" mass="10998">MEISEFQRLMDELYGEKDRKRGPERTLLWLVEEVGELAEAVRKNDRQAVREELADVVAWTFSLANVLGIDVEEVLKEKYPGRCPKCGEIPCRCNE</sequence>
<gene>
    <name evidence="2" type="ORF">HA336_00420</name>
</gene>
<evidence type="ECO:0000313" key="2">
    <source>
        <dbReference type="EMBL" id="HII69681.1"/>
    </source>
</evidence>
<dbReference type="SUPFAM" id="SSF101386">
    <property type="entry name" value="all-alpha NTP pyrophosphatases"/>
    <property type="match status" value="1"/>
</dbReference>
<accession>A0A832WQV6</accession>
<dbReference type="Gene3D" id="1.10.287.1080">
    <property type="entry name" value="MazG-like"/>
    <property type="match status" value="1"/>
</dbReference>
<name>A0A832WQV6_9EURY</name>
<dbReference type="GO" id="GO:0016787">
    <property type="term" value="F:hydrolase activity"/>
    <property type="evidence" value="ECO:0007669"/>
    <property type="project" value="UniProtKB-KW"/>
</dbReference>
<dbReference type="AlphaFoldDB" id="A0A832WQV6"/>